<dbReference type="EMBL" id="JAUZMZ010000108">
    <property type="protein sequence ID" value="MEE2033929.1"/>
    <property type="molecule type" value="Genomic_DNA"/>
</dbReference>
<sequence>MNRLSVVDEIFLYRHRGFGLPTVMQGLWRTDDIVDAPLLISLHDALTQGPLGRRVVRSRVPGARPRFEPSTVSYPLRYSTEPLAADGILPWADAQAEVDVDPEHAPGWSLSAATTATGGTAVSLVCSHVLTDARGLIAAVTDALAGRVERPTEDRVSDLRDALRLAGRVGRGLRHVHRRQAPEAMPPPRPVRNRPRTALVDIDANAWDRTAETGEGTANSLFLSIVAGIARRAGIPSPLRIAVPVDAHATGSAADSRSNGVTMTDVVVDADDTPATIRAKAARAYRKPRESAPFGIPDEILQLMPDRVAGRLAQGAGERDLLCSNIGRVPRLLDTFGPHPTVGLAMRAMHPGLTASPAETSTRLSAYLSRQPDRYTLALVALDEDHFPDRSSLRAHAEAEFAERGLTPQYW</sequence>
<accession>A0ABU7JWN7</accession>
<evidence type="ECO:0000313" key="1">
    <source>
        <dbReference type="EMBL" id="MEE2033929.1"/>
    </source>
</evidence>
<gene>
    <name evidence="1" type="ORF">Q8814_17720</name>
</gene>
<reference evidence="1 2" key="1">
    <citation type="submission" date="2023-08" db="EMBL/GenBank/DDBJ databases">
        <authorList>
            <person name="Girao M."/>
            <person name="Carvalho M.F."/>
        </authorList>
    </citation>
    <scope>NUCLEOTIDE SEQUENCE [LARGE SCALE GENOMIC DNA]</scope>
    <source>
        <strain evidence="1 2">CC-R104</strain>
    </source>
</reference>
<comment type="caution">
    <text evidence="1">The sequence shown here is derived from an EMBL/GenBank/DDBJ whole genome shotgun (WGS) entry which is preliminary data.</text>
</comment>
<dbReference type="Proteomes" id="UP001331936">
    <property type="component" value="Unassembled WGS sequence"/>
</dbReference>
<organism evidence="1 2">
    <name type="scientific">Rhodococcus chondri</name>
    <dbReference type="NCBI Taxonomy" id="3065941"/>
    <lineage>
        <taxon>Bacteria</taxon>
        <taxon>Bacillati</taxon>
        <taxon>Actinomycetota</taxon>
        <taxon>Actinomycetes</taxon>
        <taxon>Mycobacteriales</taxon>
        <taxon>Nocardiaceae</taxon>
        <taxon>Rhodococcus</taxon>
    </lineage>
</organism>
<evidence type="ECO:0000313" key="2">
    <source>
        <dbReference type="Proteomes" id="UP001331936"/>
    </source>
</evidence>
<keyword evidence="2" id="KW-1185">Reference proteome</keyword>
<protein>
    <recommendedName>
        <fullName evidence="3">Condensation domain-containing protein</fullName>
    </recommendedName>
</protein>
<evidence type="ECO:0008006" key="3">
    <source>
        <dbReference type="Google" id="ProtNLM"/>
    </source>
</evidence>
<name>A0ABU7JWN7_9NOCA</name>
<proteinExistence type="predicted"/>
<dbReference type="RefSeq" id="WP_330153318.1">
    <property type="nucleotide sequence ID" value="NZ_JAUZMZ010000108.1"/>
</dbReference>